<protein>
    <recommendedName>
        <fullName evidence="3">NPCBM-associated, NEW3 domain of alpha-galactosidase</fullName>
    </recommendedName>
</protein>
<dbReference type="InterPro" id="IPR013783">
    <property type="entry name" value="Ig-like_fold"/>
</dbReference>
<reference evidence="2" key="1">
    <citation type="submission" date="2012-02" db="EMBL/GenBank/DDBJ databases">
        <title>Complete sequence of chromosome of Methanomethylovorans hollandica DSM 15978.</title>
        <authorList>
            <person name="Lucas S."/>
            <person name="Copeland A."/>
            <person name="Lapidus A."/>
            <person name="Glavina del Rio T."/>
            <person name="Dalin E."/>
            <person name="Tice H."/>
            <person name="Bruce D."/>
            <person name="Goodwin L."/>
            <person name="Pitluck S."/>
            <person name="Peters L."/>
            <person name="Mikhailova N."/>
            <person name="Held B."/>
            <person name="Kyrpides N."/>
            <person name="Mavromatis K."/>
            <person name="Ivanova N."/>
            <person name="Brettin T."/>
            <person name="Detter J.C."/>
            <person name="Han C."/>
            <person name="Larimer F."/>
            <person name="Land M."/>
            <person name="Hauser L."/>
            <person name="Markowitz V."/>
            <person name="Cheng J.-F."/>
            <person name="Hugenholtz P."/>
            <person name="Woyke T."/>
            <person name="Wu D."/>
            <person name="Spring S."/>
            <person name="Schroeder M."/>
            <person name="Brambilla E."/>
            <person name="Klenk H.-P."/>
            <person name="Eisen J.A."/>
        </authorList>
    </citation>
    <scope>NUCLEOTIDE SEQUENCE [LARGE SCALE GENOMIC DNA]</scope>
    <source>
        <strain evidence="2">DSM 15978 / NBRC 107637 / DMS1</strain>
    </source>
</reference>
<dbReference type="PANTHER" id="PTHR35902">
    <property type="entry name" value="S-LAYER DOMAIN-LIKE PROTEIN-RELATED"/>
    <property type="match status" value="1"/>
</dbReference>
<evidence type="ECO:0008006" key="3">
    <source>
        <dbReference type="Google" id="ProtNLM"/>
    </source>
</evidence>
<dbReference type="HOGENOM" id="CLU_053088_0_0_2"/>
<name>L0KV56_METHD</name>
<dbReference type="Proteomes" id="UP000010866">
    <property type="component" value="Chromosome"/>
</dbReference>
<sequence length="363" mass="38834" precursor="true">MKRMLLLILFILFSTSHAFAATYVDSAAINVDIISQEPNPARPGESAELALSVQNIGNENLKNIVVTAQPDYPFSQLDGESLTRTISYLNARQDDAATVKLKLKVASDVPAGTYELDIVTTDSTGTTKTTTLDIEVRGKEYSQIVKISKSSIDFATEEQLDFLVTNTGSSSLKNMQLSWMDTTGTILPVYSDNTMYISSLAANESVTVTYIVMADVNANPGLYQLDITLKLEDYNSNFSKISTTVGLFVGGGTNFDVAFSDNSDGDISFSIANVGNNEAYSVKVSIPKQDLYSVSGSSSSIVGNLEKGDYTIASFTVSQEGPGVIPNSTGGEQDNKGAVGLISGVIPAYKASKMKPVAALRYE</sequence>
<dbReference type="PANTHER" id="PTHR35902:SF3">
    <property type="entry name" value="NPCBM-ASSOCIATED, NEW3 DOMAIN OF ALPHA-GALACTOSIDASE"/>
    <property type="match status" value="1"/>
</dbReference>
<dbReference type="KEGG" id="mhz:Metho_0310"/>
<dbReference type="STRING" id="867904.Metho_0310"/>
<evidence type="ECO:0000313" key="1">
    <source>
        <dbReference type="EMBL" id="AGB48585.1"/>
    </source>
</evidence>
<dbReference type="Gene3D" id="2.60.40.10">
    <property type="entry name" value="Immunoglobulins"/>
    <property type="match status" value="1"/>
</dbReference>
<gene>
    <name evidence="1" type="ordered locus">Metho_0310</name>
</gene>
<dbReference type="EMBL" id="CP003362">
    <property type="protein sequence ID" value="AGB48585.1"/>
    <property type="molecule type" value="Genomic_DNA"/>
</dbReference>
<proteinExistence type="predicted"/>
<dbReference type="AlphaFoldDB" id="L0KV56"/>
<keyword evidence="2" id="KW-1185">Reference proteome</keyword>
<organism evidence="1 2">
    <name type="scientific">Methanomethylovorans hollandica (strain DSM 15978 / NBRC 107637 / DMS1)</name>
    <dbReference type="NCBI Taxonomy" id="867904"/>
    <lineage>
        <taxon>Archaea</taxon>
        <taxon>Methanobacteriati</taxon>
        <taxon>Methanobacteriota</taxon>
        <taxon>Stenosarchaea group</taxon>
        <taxon>Methanomicrobia</taxon>
        <taxon>Methanosarcinales</taxon>
        <taxon>Methanosarcinaceae</taxon>
        <taxon>Methanomethylovorans</taxon>
    </lineage>
</organism>
<accession>L0KV56</accession>
<evidence type="ECO:0000313" key="2">
    <source>
        <dbReference type="Proteomes" id="UP000010866"/>
    </source>
</evidence>